<protein>
    <submittedName>
        <fullName evidence="1">DUF4276 family protein</fullName>
    </submittedName>
</protein>
<dbReference type="KEGG" id="nik:F5I99_04900"/>
<dbReference type="AlphaFoldDB" id="A0A5J6LC63"/>
<dbReference type="InterPro" id="IPR025455">
    <property type="entry name" value="DUF4276"/>
</dbReference>
<evidence type="ECO:0000313" key="2">
    <source>
        <dbReference type="Proteomes" id="UP000325606"/>
    </source>
</evidence>
<proteinExistence type="predicted"/>
<sequence length="204" mass="23384">MLEKLMIFVEEISMEAALEQLMPKLLQDVEFEIYRFQCKDDLLKNLPARLRAYSSWLPPEWAILVLVDRDNNDCRELKQQLETVAQQSGLSTKTQGGDRFQVVNRIVIEELEAWFFGDWPAVKQAYPRVPDNIPQKAPFRNPDAIKGGTWEALERLLKRAGYFPAGLNKLQCAREVATHMTPDANRSASFNAFVQAINAIRVCE</sequence>
<keyword evidence="2" id="KW-1185">Reference proteome</keyword>
<organism evidence="1 2">
    <name type="scientific">Nitrincola iocasae</name>
    <dbReference type="NCBI Taxonomy" id="2614693"/>
    <lineage>
        <taxon>Bacteria</taxon>
        <taxon>Pseudomonadati</taxon>
        <taxon>Pseudomonadota</taxon>
        <taxon>Gammaproteobacteria</taxon>
        <taxon>Oceanospirillales</taxon>
        <taxon>Oceanospirillaceae</taxon>
        <taxon>Nitrincola</taxon>
    </lineage>
</organism>
<dbReference type="Proteomes" id="UP000325606">
    <property type="component" value="Chromosome"/>
</dbReference>
<evidence type="ECO:0000313" key="1">
    <source>
        <dbReference type="EMBL" id="QEW05878.1"/>
    </source>
</evidence>
<dbReference type="Pfam" id="PF14103">
    <property type="entry name" value="DUF4276"/>
    <property type="match status" value="1"/>
</dbReference>
<accession>A0A5J6LC63</accession>
<reference evidence="1 2" key="1">
    <citation type="submission" date="2019-09" db="EMBL/GenBank/DDBJ databases">
        <title>Nitrincola iocasae sp. nov., a bacterium isolated from the sediment collected at a cold seep field in South China Sea.</title>
        <authorList>
            <person name="Zhang H."/>
            <person name="Wang H."/>
            <person name="Li C."/>
        </authorList>
    </citation>
    <scope>NUCLEOTIDE SEQUENCE [LARGE SCALE GENOMIC DNA]</scope>
    <source>
        <strain evidence="1 2">KXZD1103</strain>
    </source>
</reference>
<name>A0A5J6LC63_9GAMM</name>
<dbReference type="RefSeq" id="WP_151053917.1">
    <property type="nucleotide sequence ID" value="NZ_CP044222.1"/>
</dbReference>
<dbReference type="EMBL" id="CP044222">
    <property type="protein sequence ID" value="QEW05878.1"/>
    <property type="molecule type" value="Genomic_DNA"/>
</dbReference>
<gene>
    <name evidence="1" type="ORF">F5I99_04900</name>
</gene>